<comment type="caution">
    <text evidence="2">The sequence shown here is derived from an EMBL/GenBank/DDBJ whole genome shotgun (WGS) entry which is preliminary data.</text>
</comment>
<protein>
    <submittedName>
        <fullName evidence="2">Uncharacterized protein</fullName>
    </submittedName>
</protein>
<dbReference type="EMBL" id="JAODUP010000226">
    <property type="protein sequence ID" value="KAK2155947.1"/>
    <property type="molecule type" value="Genomic_DNA"/>
</dbReference>
<dbReference type="AlphaFoldDB" id="A0AAD9N3N1"/>
<sequence length="189" mass="21344">MRFVLLQYEHYFSGVTLDRRDLVGSHGALDQLGSSGAPTSFSNSHRLRHPPTTADFQPPYFPPPYSVPQQPVEFAHHHMNPEPYAHLNHYNAPHHQQYVNPTDRHHLLTNDPLTNSLQRGFPGYDTRRPEYMPSVSRPDVLIPPRGPHDLHDSTLLGIPATGISSIEDAQAPLRVTQSKIEHYNPDTAL</sequence>
<organism evidence="2 3">
    <name type="scientific">Paralvinella palmiformis</name>
    <dbReference type="NCBI Taxonomy" id="53620"/>
    <lineage>
        <taxon>Eukaryota</taxon>
        <taxon>Metazoa</taxon>
        <taxon>Spiralia</taxon>
        <taxon>Lophotrochozoa</taxon>
        <taxon>Annelida</taxon>
        <taxon>Polychaeta</taxon>
        <taxon>Sedentaria</taxon>
        <taxon>Canalipalpata</taxon>
        <taxon>Terebellida</taxon>
        <taxon>Terebelliformia</taxon>
        <taxon>Alvinellidae</taxon>
        <taxon>Paralvinella</taxon>
    </lineage>
</organism>
<keyword evidence="3" id="KW-1185">Reference proteome</keyword>
<evidence type="ECO:0000256" key="1">
    <source>
        <dbReference type="SAM" id="MobiDB-lite"/>
    </source>
</evidence>
<evidence type="ECO:0000313" key="2">
    <source>
        <dbReference type="EMBL" id="KAK2155947.1"/>
    </source>
</evidence>
<feature type="compositionally biased region" description="Polar residues" evidence="1">
    <location>
        <begin position="32"/>
        <end position="44"/>
    </location>
</feature>
<accession>A0AAD9N3N1</accession>
<reference evidence="2" key="1">
    <citation type="journal article" date="2023" name="Mol. Biol. Evol.">
        <title>Third-Generation Sequencing Reveals the Adaptive Role of the Epigenome in Three Deep-Sea Polychaetes.</title>
        <authorList>
            <person name="Perez M."/>
            <person name="Aroh O."/>
            <person name="Sun Y."/>
            <person name="Lan Y."/>
            <person name="Juniper S.K."/>
            <person name="Young C.R."/>
            <person name="Angers B."/>
            <person name="Qian P.Y."/>
        </authorList>
    </citation>
    <scope>NUCLEOTIDE SEQUENCE</scope>
    <source>
        <strain evidence="2">P08H-3</strain>
    </source>
</reference>
<feature type="region of interest" description="Disordered" evidence="1">
    <location>
        <begin position="29"/>
        <end position="52"/>
    </location>
</feature>
<evidence type="ECO:0000313" key="3">
    <source>
        <dbReference type="Proteomes" id="UP001208570"/>
    </source>
</evidence>
<name>A0AAD9N3N1_9ANNE</name>
<gene>
    <name evidence="2" type="ORF">LSH36_226g04018</name>
</gene>
<dbReference type="Proteomes" id="UP001208570">
    <property type="component" value="Unassembled WGS sequence"/>
</dbReference>
<proteinExistence type="predicted"/>